<evidence type="ECO:0000313" key="8">
    <source>
        <dbReference type="Proteomes" id="UP000030518"/>
    </source>
</evidence>
<keyword evidence="3 7" id="KW-0808">Transferase</keyword>
<dbReference type="PANTHER" id="PTHR42786:SF2">
    <property type="entry name" value="TRNA (CYTIDINE_URIDINE-2'-O-)-METHYLTRANSFERASE TRMJ"/>
    <property type="match status" value="1"/>
</dbReference>
<comment type="catalytic activity">
    <reaction evidence="5">
        <text>cytidine(32) in tRNA + S-adenosyl-L-methionine = 2'-O-methylcytidine(32) in tRNA + S-adenosyl-L-homocysteine + H(+)</text>
        <dbReference type="Rhea" id="RHEA:42932"/>
        <dbReference type="Rhea" id="RHEA-COMP:10288"/>
        <dbReference type="Rhea" id="RHEA-COMP:10289"/>
        <dbReference type="ChEBI" id="CHEBI:15378"/>
        <dbReference type="ChEBI" id="CHEBI:57856"/>
        <dbReference type="ChEBI" id="CHEBI:59789"/>
        <dbReference type="ChEBI" id="CHEBI:74495"/>
        <dbReference type="ChEBI" id="CHEBI:82748"/>
        <dbReference type="EC" id="2.1.1.200"/>
    </reaction>
</comment>
<dbReference type="Pfam" id="PF00588">
    <property type="entry name" value="SpoU_methylase"/>
    <property type="match status" value="1"/>
</dbReference>
<evidence type="ECO:0000256" key="4">
    <source>
        <dbReference type="ARBA" id="ARBA00022691"/>
    </source>
</evidence>
<dbReference type="EC" id="2.1.1.200" evidence="5"/>
<dbReference type="Gene3D" id="3.40.1280.10">
    <property type="match status" value="1"/>
</dbReference>
<feature type="domain" description="tRNA/rRNA methyltransferase SpoU type" evidence="6">
    <location>
        <begin position="16"/>
        <end position="165"/>
    </location>
</feature>
<evidence type="ECO:0000256" key="1">
    <source>
        <dbReference type="ARBA" id="ARBA00007228"/>
    </source>
</evidence>
<evidence type="ECO:0000313" key="7">
    <source>
        <dbReference type="EMBL" id="KGQ18526.1"/>
    </source>
</evidence>
<comment type="subunit">
    <text evidence="5">Homodimer.</text>
</comment>
<dbReference type="STRING" id="1300345.LF41_551"/>
<dbReference type="GO" id="GO:0003723">
    <property type="term" value="F:RNA binding"/>
    <property type="evidence" value="ECO:0007669"/>
    <property type="project" value="InterPro"/>
</dbReference>
<dbReference type="PATRIC" id="fig|1300345.3.peg.2223"/>
<sequence>MPSNESPRESLARDRVRIVLVGTQHPGNIGASARAMKTMGLSRLVLVAPEKAPDRDTVAMAAGADDLVENAPVFDSLADAVADCALVLGCTARSRRVQLEQLEPDEGAARALAFAEQGPVALVFGRERTGLTNDELQLCHASIHIPSDPSFSSLNLAAAVQVLSYEVRRTALGGEARAAAPASGMVTSEEGPAPHAELEGFFAQLADALDAIDFHKGRTPDSAMRKLRRLYLRAGLGSAEVRLLRGVLADTQRMAMLAGRANPPPET</sequence>
<dbReference type="GO" id="GO:0160206">
    <property type="term" value="F:tRNA (cytidine(32)/uridine(32)-2'-O)-methyltransferase activity"/>
    <property type="evidence" value="ECO:0007669"/>
    <property type="project" value="UniProtKB-EC"/>
</dbReference>
<dbReference type="InterPro" id="IPR004384">
    <property type="entry name" value="RNA_MeTrfase_TrmJ/LasT"/>
</dbReference>
<organism evidence="7 8">
    <name type="scientific">Lysobacter dokdonensis DS-58</name>
    <dbReference type="NCBI Taxonomy" id="1300345"/>
    <lineage>
        <taxon>Bacteria</taxon>
        <taxon>Pseudomonadati</taxon>
        <taxon>Pseudomonadota</taxon>
        <taxon>Gammaproteobacteria</taxon>
        <taxon>Lysobacterales</taxon>
        <taxon>Lysobacteraceae</taxon>
        <taxon>Noviluteimonas</taxon>
    </lineage>
</organism>
<keyword evidence="5" id="KW-0819">tRNA processing</keyword>
<dbReference type="GO" id="GO:0002128">
    <property type="term" value="P:tRNA nucleoside ribose methylation"/>
    <property type="evidence" value="ECO:0007669"/>
    <property type="project" value="TreeGrafter"/>
</dbReference>
<dbReference type="FunFam" id="3.40.1280.10:FF:000006">
    <property type="entry name" value="Uncharacterized tRNA/rRNA methyltransferase HI_0380"/>
    <property type="match status" value="1"/>
</dbReference>
<dbReference type="GO" id="GO:0106339">
    <property type="term" value="F:tRNA (cytidine(32)-2'-O)-methyltransferase activity"/>
    <property type="evidence" value="ECO:0007669"/>
    <property type="project" value="RHEA"/>
</dbReference>
<gene>
    <name evidence="5" type="primary">trmJ</name>
    <name evidence="7" type="ORF">LF41_551</name>
</gene>
<proteinExistence type="inferred from homology"/>
<dbReference type="GO" id="GO:0005829">
    <property type="term" value="C:cytosol"/>
    <property type="evidence" value="ECO:0007669"/>
    <property type="project" value="TreeGrafter"/>
</dbReference>
<comment type="similarity">
    <text evidence="1">Belongs to the class IV-like SAM-binding methyltransferase superfamily. RNA methyltransferase TrmH family.</text>
</comment>
<reference evidence="7 8" key="1">
    <citation type="submission" date="2014-09" db="EMBL/GenBank/DDBJ databases">
        <title>Genome sequences of Lysobacter dokdonensis DS-58.</title>
        <authorList>
            <person name="Kim J.F."/>
            <person name="Kwak M.-J."/>
        </authorList>
    </citation>
    <scope>NUCLEOTIDE SEQUENCE [LARGE SCALE GENOMIC DNA]</scope>
    <source>
        <strain evidence="7 8">DS-58</strain>
    </source>
</reference>
<comment type="caution">
    <text evidence="7">The sequence shown here is derived from an EMBL/GenBank/DDBJ whole genome shotgun (WGS) entry which is preliminary data.</text>
</comment>
<dbReference type="SUPFAM" id="SSF75217">
    <property type="entry name" value="alpha/beta knot"/>
    <property type="match status" value="1"/>
</dbReference>
<evidence type="ECO:0000256" key="3">
    <source>
        <dbReference type="ARBA" id="ARBA00022679"/>
    </source>
</evidence>
<dbReference type="InterPro" id="IPR029028">
    <property type="entry name" value="Alpha/beta_knot_MTases"/>
</dbReference>
<comment type="subcellular location">
    <subcellularLocation>
        <location evidence="5">Cytoplasm</location>
    </subcellularLocation>
</comment>
<comment type="function">
    <text evidence="5">Catalyzes the formation of 2'O-methylated cytidine (Cm32) or 2'O-methylated uridine (Um32) at position 32 in tRNA.</text>
</comment>
<keyword evidence="5" id="KW-0963">Cytoplasm</keyword>
<dbReference type="CDD" id="cd18093">
    <property type="entry name" value="SpoU-like_TrmJ"/>
    <property type="match status" value="1"/>
</dbReference>
<dbReference type="NCBIfam" id="TIGR00050">
    <property type="entry name" value="rRNA_methyl_1"/>
    <property type="match status" value="1"/>
</dbReference>
<dbReference type="EMBL" id="JRKJ01000018">
    <property type="protein sequence ID" value="KGQ18526.1"/>
    <property type="molecule type" value="Genomic_DNA"/>
</dbReference>
<dbReference type="PANTHER" id="PTHR42786">
    <property type="entry name" value="TRNA/RRNA METHYLTRANSFERASE"/>
    <property type="match status" value="1"/>
</dbReference>
<keyword evidence="8" id="KW-1185">Reference proteome</keyword>
<comment type="catalytic activity">
    <reaction evidence="5">
        <text>uridine(32) in tRNA + S-adenosyl-L-methionine = 2'-O-methyluridine(32) in tRNA + S-adenosyl-L-homocysteine + H(+)</text>
        <dbReference type="Rhea" id="RHEA:42936"/>
        <dbReference type="Rhea" id="RHEA-COMP:10107"/>
        <dbReference type="Rhea" id="RHEA-COMP:10290"/>
        <dbReference type="ChEBI" id="CHEBI:15378"/>
        <dbReference type="ChEBI" id="CHEBI:57856"/>
        <dbReference type="ChEBI" id="CHEBI:59789"/>
        <dbReference type="ChEBI" id="CHEBI:65315"/>
        <dbReference type="ChEBI" id="CHEBI:74478"/>
        <dbReference type="EC" id="2.1.1.200"/>
    </reaction>
</comment>
<dbReference type="InterPro" id="IPR001537">
    <property type="entry name" value="SpoU_MeTrfase"/>
</dbReference>
<dbReference type="Proteomes" id="UP000030518">
    <property type="component" value="Unassembled WGS sequence"/>
</dbReference>
<dbReference type="eggNOG" id="COG0565">
    <property type="taxonomic scope" value="Bacteria"/>
</dbReference>
<evidence type="ECO:0000256" key="5">
    <source>
        <dbReference type="RuleBase" id="RU362024"/>
    </source>
</evidence>
<keyword evidence="4 5" id="KW-0949">S-adenosyl-L-methionine</keyword>
<dbReference type="RefSeq" id="WP_052116386.1">
    <property type="nucleotide sequence ID" value="NZ_JRKJ01000018.1"/>
</dbReference>
<evidence type="ECO:0000259" key="6">
    <source>
        <dbReference type="Pfam" id="PF00588"/>
    </source>
</evidence>
<accession>A0A0A2WE90</accession>
<dbReference type="InterPro" id="IPR029026">
    <property type="entry name" value="tRNA_m1G_MTases_N"/>
</dbReference>
<dbReference type="AlphaFoldDB" id="A0A0A2WE90"/>
<dbReference type="Gene3D" id="1.10.8.590">
    <property type="match status" value="1"/>
</dbReference>
<dbReference type="PIRSF" id="PIRSF004808">
    <property type="entry name" value="LasT"/>
    <property type="match status" value="1"/>
</dbReference>
<keyword evidence="2 5" id="KW-0489">Methyltransferase</keyword>
<protein>
    <recommendedName>
        <fullName evidence="5">tRNA (cytidine/uridine-2'-O-)-methyltransferase TrmJ</fullName>
        <ecNumber evidence="5">2.1.1.200</ecNumber>
    </recommendedName>
    <alternativeName>
        <fullName evidence="5">tRNA (cytidine(32)/uridine(32)-2'-O)-methyltransferase</fullName>
    </alternativeName>
    <alternativeName>
        <fullName evidence="5">tRNA Cm32/Um32 methyltransferase</fullName>
    </alternativeName>
</protein>
<evidence type="ECO:0000256" key="2">
    <source>
        <dbReference type="ARBA" id="ARBA00022603"/>
    </source>
</evidence>
<name>A0A0A2WE90_9GAMM</name>